<dbReference type="PROSITE" id="PS51397">
    <property type="entry name" value="WLM"/>
    <property type="match status" value="1"/>
</dbReference>
<dbReference type="eggNOG" id="KOG4842">
    <property type="taxonomic scope" value="Eukaryota"/>
</dbReference>
<feature type="region of interest" description="Disordered" evidence="1">
    <location>
        <begin position="1"/>
        <end position="25"/>
    </location>
</feature>
<sequence length="291" mass="32186">MTSAVAQIGTNGAGASGDSPELRAPCTDAASSLEVRVNDRVLRVSAADPEALYEELREQVASAWNFARETVKLIAQGRVLRTGDALLAAVQKQQPLRVIGTASFALERVQLARPDPLVRPADFDGPGRRPARPFDGELYPRAPVGSCSRWGFSELRVLGNFADAHQAHSLLEQLARDPGVNYVMQKWHWRVGALCEMAPDGRVGVDPVCVLGLNQGRGAAIYLRLRTDDLAGFRRYDAIREVLAHELAHNEHAEHDSRFYKLMREILSEMNRRDWRRLKGFRLGSGNAGAR</sequence>
<dbReference type="OMA" id="KASQCME"/>
<evidence type="ECO:0000313" key="4">
    <source>
        <dbReference type="Proteomes" id="UP000007014"/>
    </source>
</evidence>
<dbReference type="EMBL" id="AP006488">
    <property type="protein sequence ID" value="BAM79415.1"/>
    <property type="molecule type" value="Genomic_DNA"/>
</dbReference>
<dbReference type="PANTHER" id="PTHR47796:SF1">
    <property type="entry name" value="OS08G0500800 PROTEIN"/>
    <property type="match status" value="1"/>
</dbReference>
<dbReference type="HOGENOM" id="CLU_957662_0_0_1"/>
<feature type="domain" description="WLM" evidence="2">
    <location>
        <begin position="143"/>
        <end position="291"/>
    </location>
</feature>
<proteinExistence type="predicted"/>
<dbReference type="Gene3D" id="3.30.2010.10">
    <property type="entry name" value="Metalloproteases ('zincins'), catalytic domain"/>
    <property type="match status" value="1"/>
</dbReference>
<dbReference type="Pfam" id="PF08325">
    <property type="entry name" value="WLM"/>
    <property type="match status" value="1"/>
</dbReference>
<evidence type="ECO:0000259" key="2">
    <source>
        <dbReference type="PROSITE" id="PS51397"/>
    </source>
</evidence>
<accession>M1V4J0</accession>
<protein>
    <recommendedName>
        <fullName evidence="2">WLM domain-containing protein</fullName>
    </recommendedName>
</protein>
<organism evidence="3 4">
    <name type="scientific">Cyanidioschyzon merolae (strain NIES-3377 / 10D)</name>
    <name type="common">Unicellular red alga</name>
    <dbReference type="NCBI Taxonomy" id="280699"/>
    <lineage>
        <taxon>Eukaryota</taxon>
        <taxon>Rhodophyta</taxon>
        <taxon>Bangiophyceae</taxon>
        <taxon>Cyanidiales</taxon>
        <taxon>Cyanidiaceae</taxon>
        <taxon>Cyanidioschyzon</taxon>
    </lineage>
</organism>
<dbReference type="STRING" id="280699.M1V4J0"/>
<feature type="compositionally biased region" description="Polar residues" evidence="1">
    <location>
        <begin position="1"/>
        <end position="10"/>
    </location>
</feature>
<dbReference type="OrthoDB" id="49605at2759"/>
<reference evidence="3 4" key="2">
    <citation type="journal article" date="2007" name="BMC Biol.">
        <title>A 100%-complete sequence reveals unusually simple genomic features in the hot-spring red alga Cyanidioschyzon merolae.</title>
        <authorList>
            <person name="Nozaki H."/>
            <person name="Takano H."/>
            <person name="Misumi O."/>
            <person name="Terasawa K."/>
            <person name="Matsuzaki M."/>
            <person name="Maruyama S."/>
            <person name="Nishida K."/>
            <person name="Yagisawa F."/>
            <person name="Yoshida Y."/>
            <person name="Fujiwara T."/>
            <person name="Takio S."/>
            <person name="Tamura K."/>
            <person name="Chung S.J."/>
            <person name="Nakamura S."/>
            <person name="Kuroiwa H."/>
            <person name="Tanaka K."/>
            <person name="Sato N."/>
            <person name="Kuroiwa T."/>
        </authorList>
    </citation>
    <scope>NUCLEOTIDE SEQUENCE [LARGE SCALE GENOMIC DNA]</scope>
    <source>
        <strain evidence="3 4">10D</strain>
    </source>
</reference>
<dbReference type="Gramene" id="CMF024CT">
    <property type="protein sequence ID" value="CMF024CT"/>
    <property type="gene ID" value="CMF024C"/>
</dbReference>
<dbReference type="PANTHER" id="PTHR47796">
    <property type="entry name" value="ZINC METALLOPROTEINASE-LIKE PROTEIN"/>
    <property type="match status" value="1"/>
</dbReference>
<dbReference type="KEGG" id="cme:CYME_CMF024C"/>
<evidence type="ECO:0000256" key="1">
    <source>
        <dbReference type="SAM" id="MobiDB-lite"/>
    </source>
</evidence>
<name>M1V4J0_CYAM1</name>
<dbReference type="GeneID" id="16993105"/>
<reference evidence="3 4" key="1">
    <citation type="journal article" date="2004" name="Nature">
        <title>Genome sequence of the ultrasmall unicellular red alga Cyanidioschyzon merolae 10D.</title>
        <authorList>
            <person name="Matsuzaki M."/>
            <person name="Misumi O."/>
            <person name="Shin-i T."/>
            <person name="Maruyama S."/>
            <person name="Takahara M."/>
            <person name="Miyagishima S."/>
            <person name="Mori T."/>
            <person name="Nishida K."/>
            <person name="Yagisawa F."/>
            <person name="Nishida K."/>
            <person name="Yoshida Y."/>
            <person name="Nishimura Y."/>
            <person name="Nakao S."/>
            <person name="Kobayashi T."/>
            <person name="Momoyama Y."/>
            <person name="Higashiyama T."/>
            <person name="Minoda A."/>
            <person name="Sano M."/>
            <person name="Nomoto H."/>
            <person name="Oishi K."/>
            <person name="Hayashi H."/>
            <person name="Ohta F."/>
            <person name="Nishizaka S."/>
            <person name="Haga S."/>
            <person name="Miura S."/>
            <person name="Morishita T."/>
            <person name="Kabeya Y."/>
            <person name="Terasawa K."/>
            <person name="Suzuki Y."/>
            <person name="Ishii Y."/>
            <person name="Asakawa S."/>
            <person name="Takano H."/>
            <person name="Ohta N."/>
            <person name="Kuroiwa H."/>
            <person name="Tanaka K."/>
            <person name="Shimizu N."/>
            <person name="Sugano S."/>
            <person name="Sato N."/>
            <person name="Nozaki H."/>
            <person name="Ogasawara N."/>
            <person name="Kohara Y."/>
            <person name="Kuroiwa T."/>
        </authorList>
    </citation>
    <scope>NUCLEOTIDE SEQUENCE [LARGE SCALE GENOMIC DNA]</scope>
    <source>
        <strain evidence="3 4">10D</strain>
    </source>
</reference>
<dbReference type="InterPro" id="IPR013536">
    <property type="entry name" value="WLM_dom"/>
</dbReference>
<gene>
    <name evidence="3" type="ORF">CYME_CMF024C</name>
</gene>
<keyword evidence="4" id="KW-1185">Reference proteome</keyword>
<dbReference type="Proteomes" id="UP000007014">
    <property type="component" value="Chromosome 6"/>
</dbReference>
<evidence type="ECO:0000313" key="3">
    <source>
        <dbReference type="EMBL" id="BAM79415.1"/>
    </source>
</evidence>
<dbReference type="RefSeq" id="XP_005535701.1">
    <property type="nucleotide sequence ID" value="XM_005535644.1"/>
</dbReference>
<dbReference type="AlphaFoldDB" id="M1V4J0"/>